<sequence>MSFSLMSFLTSQVEINNWLDVFILIPLIILGLHRLLEGKVLLYYLSLSLLFIQNYYFGYMFSLFLLLYSLVLIIQKKGGKNN</sequence>
<evidence type="ECO:0000313" key="3">
    <source>
        <dbReference type="Proteomes" id="UP001238096"/>
    </source>
</evidence>
<dbReference type="PANTHER" id="PTHR38454">
    <property type="entry name" value="INTEGRAL MEMBRANE PROTEIN-RELATED"/>
    <property type="match status" value="1"/>
</dbReference>
<organism evidence="2 3">
    <name type="scientific">Streptococcus didelphis</name>
    <dbReference type="NCBI Taxonomy" id="102886"/>
    <lineage>
        <taxon>Bacteria</taxon>
        <taxon>Bacillati</taxon>
        <taxon>Bacillota</taxon>
        <taxon>Bacilli</taxon>
        <taxon>Lactobacillales</taxon>
        <taxon>Streptococcaceae</taxon>
        <taxon>Streptococcus</taxon>
    </lineage>
</organism>
<keyword evidence="3" id="KW-1185">Reference proteome</keyword>
<accession>A0ABY9LJ02</accession>
<keyword evidence="1" id="KW-1133">Transmembrane helix</keyword>
<keyword evidence="1" id="KW-0812">Transmembrane</keyword>
<feature type="transmembrane region" description="Helical" evidence="1">
    <location>
        <begin position="18"/>
        <end position="36"/>
    </location>
</feature>
<dbReference type="Pfam" id="PF09586">
    <property type="entry name" value="YfhO"/>
    <property type="match status" value="1"/>
</dbReference>
<gene>
    <name evidence="2" type="ORF">N1496_05725</name>
</gene>
<dbReference type="PANTHER" id="PTHR38454:SF1">
    <property type="entry name" value="INTEGRAL MEMBRANE PROTEIN"/>
    <property type="match status" value="1"/>
</dbReference>
<name>A0ABY9LJ02_9STRE</name>
<protein>
    <submittedName>
        <fullName evidence="2">YfhO family protein</fullName>
    </submittedName>
</protein>
<proteinExistence type="predicted"/>
<evidence type="ECO:0000256" key="1">
    <source>
        <dbReference type="SAM" id="Phobius"/>
    </source>
</evidence>
<dbReference type="Proteomes" id="UP001238096">
    <property type="component" value="Chromosome"/>
</dbReference>
<reference evidence="3" key="1">
    <citation type="submission" date="2022-10" db="EMBL/GenBank/DDBJ databases">
        <title>Streptococcus didelphis as causative of fatal infections in opossums (Didelphis albiventris).</title>
        <authorList>
            <person name="Breyer G.M."/>
            <person name="Da Silva M.E.R.J."/>
            <person name="Siqueira F.M."/>
        </authorList>
    </citation>
    <scope>NUCLEOTIDE SEQUENCE [LARGE SCALE GENOMIC DNA]</scope>
    <source>
        <strain evidence="3">LBVP101/21</strain>
    </source>
</reference>
<dbReference type="InterPro" id="IPR018580">
    <property type="entry name" value="Uncharacterised_YfhO"/>
</dbReference>
<evidence type="ECO:0000313" key="2">
    <source>
        <dbReference type="EMBL" id="WMB28808.1"/>
    </source>
</evidence>
<keyword evidence="1" id="KW-0472">Membrane</keyword>
<dbReference type="EMBL" id="CP110509">
    <property type="protein sequence ID" value="WMB28808.1"/>
    <property type="molecule type" value="Genomic_DNA"/>
</dbReference>
<feature type="transmembrane region" description="Helical" evidence="1">
    <location>
        <begin position="56"/>
        <end position="74"/>
    </location>
</feature>